<dbReference type="NCBIfam" id="TIGR03434">
    <property type="entry name" value="ADOP"/>
    <property type="match status" value="1"/>
</dbReference>
<dbReference type="Pfam" id="PF12704">
    <property type="entry name" value="MacB_PCD"/>
    <property type="match status" value="2"/>
</dbReference>
<comment type="subcellular location">
    <subcellularLocation>
        <location evidence="1">Cell membrane</location>
        <topology evidence="1">Multi-pass membrane protein</topology>
    </subcellularLocation>
</comment>
<feature type="domain" description="ABC3 transporter permease C-terminal" evidence="8">
    <location>
        <begin position="758"/>
        <end position="870"/>
    </location>
</feature>
<comment type="similarity">
    <text evidence="6">Belongs to the ABC-4 integral membrane protein family.</text>
</comment>
<sequence>MAWTRRITNLFRRNRLADEIEAELDSHLALRADDNRISGMSPASARRDARVRFGNPQVVRESVTSADAALSLEGFWLDLRYGLRQLRRNPGFAATAIGVLALGICASTAIFAFVDAVLISPLPYRDPARIMGLFETNPLGPRFHLSYLDYLDWKRMNHTFDAIEAYDAGSLAMQSPTGIERVDEVTISAGFLRTLGISPLLGRDFRDGEDLPAAPSTALISYSVWQKRYGGQPDVLGKTVTIDNVTSTIVGVLPKDFYFAGAGPAEFWIVLHASDKADTRGEHNLSGLGKLKPGVTVAQAQADMSNVAAILAKQYPGYDDGRGATVVPWTEVVTGKLQSILLLLMCGAVLLLLIAGVNVSSLLLVRSENRRREIAVRGALGASRMRLVRQFVIEGLMLAATACVLGVGAAYGQIHVLVKLVPAGMLAAMPYLTQLGINLHVLGFALMVAILAAIQFSLTPLFRLSFETVREGLGQGGPSAAGTVWRHFGSNLVVVELCTAMVLLSGAGLLGRSFYRLMHADTGMQTDHLATLRITASSLASYAKPYQQVALSHQVLDEIRRLPGVESAAITRQVPLANVAGGSTTFNIVGRPPHQTGNEADMRQVSAGYFSTVRARLMRGRFFTEHDDATQPIVTIINQSFARKYFPGEDPIGRRLSFDDSQPAWQIAGIIDNIREGPMDAEVGPALYVPFDQVPDNVFYVVARTAGEPELILKTLEQTVRRINPDFLLYDGETMDNRIEKSQSAYLHRSAAWLVGGFAAIALLLGVIGLYGVIAYSVSQRTREIGVRMALGAQRSSVYAMVMGEAGRLIVIGVAAGLVCSIAAAMLMRSLLFGTAPWDVATLTAVGVILAASALTASYLPARRAASVNPIEALRVE</sequence>
<dbReference type="Proteomes" id="UP001596091">
    <property type="component" value="Unassembled WGS sequence"/>
</dbReference>
<evidence type="ECO:0000256" key="7">
    <source>
        <dbReference type="SAM" id="Phobius"/>
    </source>
</evidence>
<keyword evidence="2" id="KW-1003">Cell membrane</keyword>
<dbReference type="InterPro" id="IPR025857">
    <property type="entry name" value="MacB_PCD"/>
</dbReference>
<feature type="domain" description="MacB-like periplasmic core" evidence="9">
    <location>
        <begin position="504"/>
        <end position="711"/>
    </location>
</feature>
<feature type="transmembrane region" description="Helical" evidence="7">
    <location>
        <begin position="751"/>
        <end position="774"/>
    </location>
</feature>
<dbReference type="PANTHER" id="PTHR30572">
    <property type="entry name" value="MEMBRANE COMPONENT OF TRANSPORTER-RELATED"/>
    <property type="match status" value="1"/>
</dbReference>
<evidence type="ECO:0000256" key="2">
    <source>
        <dbReference type="ARBA" id="ARBA00022475"/>
    </source>
</evidence>
<feature type="transmembrane region" description="Helical" evidence="7">
    <location>
        <begin position="439"/>
        <end position="458"/>
    </location>
</feature>
<feature type="transmembrane region" description="Helical" evidence="7">
    <location>
        <begin position="387"/>
        <end position="408"/>
    </location>
</feature>
<evidence type="ECO:0000259" key="8">
    <source>
        <dbReference type="Pfam" id="PF02687"/>
    </source>
</evidence>
<feature type="transmembrane region" description="Helical" evidence="7">
    <location>
        <begin position="92"/>
        <end position="114"/>
    </location>
</feature>
<dbReference type="InterPro" id="IPR017800">
    <property type="entry name" value="ADOP"/>
</dbReference>
<dbReference type="Pfam" id="PF02687">
    <property type="entry name" value="FtsX"/>
    <property type="match status" value="2"/>
</dbReference>
<reference evidence="11" key="1">
    <citation type="journal article" date="2019" name="Int. J. Syst. Evol. Microbiol.">
        <title>The Global Catalogue of Microorganisms (GCM) 10K type strain sequencing project: providing services to taxonomists for standard genome sequencing and annotation.</title>
        <authorList>
            <consortium name="The Broad Institute Genomics Platform"/>
            <consortium name="The Broad Institute Genome Sequencing Center for Infectious Disease"/>
            <person name="Wu L."/>
            <person name="Ma J."/>
        </authorList>
    </citation>
    <scope>NUCLEOTIDE SEQUENCE [LARGE SCALE GENOMIC DNA]</scope>
    <source>
        <strain evidence="11">JCM 4087</strain>
    </source>
</reference>
<evidence type="ECO:0000256" key="5">
    <source>
        <dbReference type="ARBA" id="ARBA00023136"/>
    </source>
</evidence>
<protein>
    <submittedName>
        <fullName evidence="10">ADOP family duplicated permease</fullName>
    </submittedName>
</protein>
<dbReference type="PANTHER" id="PTHR30572:SF4">
    <property type="entry name" value="ABC TRANSPORTER PERMEASE YTRF"/>
    <property type="match status" value="1"/>
</dbReference>
<comment type="caution">
    <text evidence="10">The sequence shown here is derived from an EMBL/GenBank/DDBJ whole genome shotgun (WGS) entry which is preliminary data.</text>
</comment>
<dbReference type="InterPro" id="IPR050250">
    <property type="entry name" value="Macrolide_Exporter_MacB"/>
</dbReference>
<evidence type="ECO:0000256" key="6">
    <source>
        <dbReference type="ARBA" id="ARBA00038076"/>
    </source>
</evidence>
<name>A0ABW1EKR0_9BACT</name>
<feature type="transmembrane region" description="Helical" evidence="7">
    <location>
        <begin position="340"/>
        <end position="366"/>
    </location>
</feature>
<evidence type="ECO:0000313" key="11">
    <source>
        <dbReference type="Proteomes" id="UP001596091"/>
    </source>
</evidence>
<evidence type="ECO:0000256" key="3">
    <source>
        <dbReference type="ARBA" id="ARBA00022692"/>
    </source>
</evidence>
<dbReference type="NCBIfam" id="NF038403">
    <property type="entry name" value="perm_prefix_1"/>
    <property type="match status" value="1"/>
</dbReference>
<feature type="transmembrane region" description="Helical" evidence="7">
    <location>
        <begin position="809"/>
        <end position="828"/>
    </location>
</feature>
<evidence type="ECO:0000256" key="4">
    <source>
        <dbReference type="ARBA" id="ARBA00022989"/>
    </source>
</evidence>
<keyword evidence="4 7" id="KW-1133">Transmembrane helix</keyword>
<keyword evidence="3 7" id="KW-0812">Transmembrane</keyword>
<dbReference type="RefSeq" id="WP_263333022.1">
    <property type="nucleotide sequence ID" value="NZ_JAGSYH010000001.1"/>
</dbReference>
<feature type="domain" description="ABC3 transporter permease C-terminal" evidence="8">
    <location>
        <begin position="347"/>
        <end position="465"/>
    </location>
</feature>
<evidence type="ECO:0000313" key="10">
    <source>
        <dbReference type="EMBL" id="MFC5864539.1"/>
    </source>
</evidence>
<accession>A0ABW1EKR0</accession>
<feature type="domain" description="MacB-like periplasmic core" evidence="9">
    <location>
        <begin position="95"/>
        <end position="306"/>
    </location>
</feature>
<proteinExistence type="inferred from homology"/>
<dbReference type="InterPro" id="IPR003838">
    <property type="entry name" value="ABC3_permease_C"/>
</dbReference>
<gene>
    <name evidence="10" type="ORF">ACFPT7_19685</name>
</gene>
<organism evidence="10 11">
    <name type="scientific">Acidicapsa dinghuensis</name>
    <dbReference type="NCBI Taxonomy" id="2218256"/>
    <lineage>
        <taxon>Bacteria</taxon>
        <taxon>Pseudomonadati</taxon>
        <taxon>Acidobacteriota</taxon>
        <taxon>Terriglobia</taxon>
        <taxon>Terriglobales</taxon>
        <taxon>Acidobacteriaceae</taxon>
        <taxon>Acidicapsa</taxon>
    </lineage>
</organism>
<keyword evidence="5 7" id="KW-0472">Membrane</keyword>
<dbReference type="EMBL" id="JBHSPH010000010">
    <property type="protein sequence ID" value="MFC5864539.1"/>
    <property type="molecule type" value="Genomic_DNA"/>
</dbReference>
<feature type="transmembrane region" description="Helical" evidence="7">
    <location>
        <begin position="488"/>
        <end position="510"/>
    </location>
</feature>
<evidence type="ECO:0000259" key="9">
    <source>
        <dbReference type="Pfam" id="PF12704"/>
    </source>
</evidence>
<evidence type="ECO:0000256" key="1">
    <source>
        <dbReference type="ARBA" id="ARBA00004651"/>
    </source>
</evidence>
<dbReference type="InterPro" id="IPR047928">
    <property type="entry name" value="Perm_prefix_1"/>
</dbReference>
<feature type="transmembrane region" description="Helical" evidence="7">
    <location>
        <begin position="840"/>
        <end position="860"/>
    </location>
</feature>
<keyword evidence="11" id="KW-1185">Reference proteome</keyword>